<feature type="compositionally biased region" description="Polar residues" evidence="1">
    <location>
        <begin position="120"/>
        <end position="131"/>
    </location>
</feature>
<organism evidence="2 3">
    <name type="scientific">Mycena venus</name>
    <dbReference type="NCBI Taxonomy" id="2733690"/>
    <lineage>
        <taxon>Eukaryota</taxon>
        <taxon>Fungi</taxon>
        <taxon>Dikarya</taxon>
        <taxon>Basidiomycota</taxon>
        <taxon>Agaricomycotina</taxon>
        <taxon>Agaricomycetes</taxon>
        <taxon>Agaricomycetidae</taxon>
        <taxon>Agaricales</taxon>
        <taxon>Marasmiineae</taxon>
        <taxon>Mycenaceae</taxon>
        <taxon>Mycena</taxon>
    </lineage>
</organism>
<accession>A0A8H7CVK4</accession>
<evidence type="ECO:0000256" key="1">
    <source>
        <dbReference type="SAM" id="MobiDB-lite"/>
    </source>
</evidence>
<feature type="compositionally biased region" description="Low complexity" evidence="1">
    <location>
        <begin position="431"/>
        <end position="454"/>
    </location>
</feature>
<dbReference type="EMBL" id="JACAZI010000010">
    <property type="protein sequence ID" value="KAF7349797.1"/>
    <property type="molecule type" value="Genomic_DNA"/>
</dbReference>
<dbReference type="AlphaFoldDB" id="A0A8H7CVK4"/>
<dbReference type="Proteomes" id="UP000620124">
    <property type="component" value="Unassembled WGS sequence"/>
</dbReference>
<feature type="region of interest" description="Disordered" evidence="1">
    <location>
        <begin position="102"/>
        <end position="133"/>
    </location>
</feature>
<reference evidence="2" key="1">
    <citation type="submission" date="2020-05" db="EMBL/GenBank/DDBJ databases">
        <title>Mycena genomes resolve the evolution of fungal bioluminescence.</title>
        <authorList>
            <person name="Tsai I.J."/>
        </authorList>
    </citation>
    <scope>NUCLEOTIDE SEQUENCE</scope>
    <source>
        <strain evidence="2">CCC161011</strain>
    </source>
</reference>
<feature type="region of interest" description="Disordered" evidence="1">
    <location>
        <begin position="431"/>
        <end position="455"/>
    </location>
</feature>
<feature type="compositionally biased region" description="Polar residues" evidence="1">
    <location>
        <begin position="401"/>
        <end position="415"/>
    </location>
</feature>
<name>A0A8H7CVK4_9AGAR</name>
<keyword evidence="3" id="KW-1185">Reference proteome</keyword>
<protein>
    <submittedName>
        <fullName evidence="2">Uncharacterized protein</fullName>
    </submittedName>
</protein>
<dbReference type="OrthoDB" id="3005621at2759"/>
<evidence type="ECO:0000313" key="3">
    <source>
        <dbReference type="Proteomes" id="UP000620124"/>
    </source>
</evidence>
<sequence>MSSSDNNPFLGFFTGMMNQFMRDSMANGSLPAPLAANTLPAASSPAPLPTLLVPPALPYTSARSQPIALPAAPAGHPLPSNNLLGYNTTQPMLGMGGLGIPVSGHSNNPRRRRRRVDDLSPTQISETNTTRRAAAREHLGPASAALQLRSRRVRGPAVRGAVLNETPGTTLEQVSSVDPVGVRQVKMTVMVQAFQPGQEVTYYKNYASAFGQFTRDSHLLFEYTVAETTKVTTLLEMSMASMRTGPRRYSFGSLPTGPSTRLQHEQLHLQALAFVNCGKLRGAGSANLRRAPEVNATVTVHDLFYPPWKNLFAVPTLCVQNGRFVLNCIIRYGGATFLEESPNRSLSLRHRCLTARQNRQFTEAVEMNFHDSDSDDNASDTSGGIATDPEDDDMPDAPTLTAATVPSTSRAAHTSDLQTLSSTAALMVPNQSQQPNNSLASSSSVLPSQPVNPVTPTMTGPATHTLPTQPTTLVAPPWGTSTFTQAPSGPYGDLFERPDVAAAVYQTVGGIGRFDLEADSLQALAKLYIECVRVASENGDFMPLLCPRRKFKVLDPHNPSVGAGLERETIYTALNIFLSNTGQWCVPTDEDRLSLGISMPQRLASAIAPSRLADLRVLGALVSLSLISGKPPGALTPALLQYALNDRDLGSLTPGFVDVWHPKVARVARAMQAVGPHGSLLPFQSEIISHLNVQISALSQRNENQHNTLVRELVHNAILGPEVHGHLETEIFCSGVELQCAGGFSFFARSYPGGTEFYIANSWTSHISDYRSLEPLLIVSQPDPHDLLSTFGPPIPMTLDAEALFTNFLQRVGTPCPALLETAKPHFDAAVLHELPNINLPSFRPRMFCWATTGSPFLEPDPDANAHDPIVVHFVLPGDAFYSDNSASSASNMRQGLISFRTCSRCARIPMSTLLDLHYVTYPTADAATFEQAVDNWFLLQTLNAIGKVSML</sequence>
<evidence type="ECO:0000313" key="2">
    <source>
        <dbReference type="EMBL" id="KAF7349797.1"/>
    </source>
</evidence>
<proteinExistence type="predicted"/>
<comment type="caution">
    <text evidence="2">The sequence shown here is derived from an EMBL/GenBank/DDBJ whole genome shotgun (WGS) entry which is preliminary data.</text>
</comment>
<gene>
    <name evidence="2" type="ORF">MVEN_01279800</name>
</gene>
<feature type="region of interest" description="Disordered" evidence="1">
    <location>
        <begin position="368"/>
        <end position="415"/>
    </location>
</feature>